<accession>A0A934K9Z5</accession>
<protein>
    <submittedName>
        <fullName evidence="2">Uncharacterized protein</fullName>
    </submittedName>
</protein>
<evidence type="ECO:0000313" key="3">
    <source>
        <dbReference type="Proteomes" id="UP000612893"/>
    </source>
</evidence>
<comment type="caution">
    <text evidence="2">The sequence shown here is derived from an EMBL/GenBank/DDBJ whole genome shotgun (WGS) entry which is preliminary data.</text>
</comment>
<sequence length="104" mass="11047">MSEDPKAGELETREHMGRADEPPTVELASPTPEGLLGGRALKEYLEAGGLAELESIARTPDQLAAIQLAQQIRIAEALERIATALERPRGASESEALGDALSSR</sequence>
<dbReference type="AlphaFoldDB" id="A0A934K9Z5"/>
<feature type="region of interest" description="Disordered" evidence="1">
    <location>
        <begin position="1"/>
        <end position="36"/>
    </location>
</feature>
<name>A0A934K9Z5_9BACT</name>
<reference evidence="2" key="1">
    <citation type="submission" date="2020-10" db="EMBL/GenBank/DDBJ databases">
        <title>Ca. Dormibacterota MAGs.</title>
        <authorList>
            <person name="Montgomery K."/>
        </authorList>
    </citation>
    <scope>NUCLEOTIDE SEQUENCE [LARGE SCALE GENOMIC DNA]</scope>
    <source>
        <strain evidence="2">SC8812_S17_10</strain>
    </source>
</reference>
<dbReference type="EMBL" id="JAEKNR010000110">
    <property type="protein sequence ID" value="MBJ7598448.1"/>
    <property type="molecule type" value="Genomic_DNA"/>
</dbReference>
<proteinExistence type="predicted"/>
<evidence type="ECO:0000256" key="1">
    <source>
        <dbReference type="SAM" id="MobiDB-lite"/>
    </source>
</evidence>
<feature type="compositionally biased region" description="Basic and acidic residues" evidence="1">
    <location>
        <begin position="1"/>
        <end position="21"/>
    </location>
</feature>
<dbReference type="RefSeq" id="WP_338201460.1">
    <property type="nucleotide sequence ID" value="NZ_JAEKNR010000110.1"/>
</dbReference>
<organism evidence="2 3">
    <name type="scientific">Candidatus Nephthysia bennettiae</name>
    <dbReference type="NCBI Taxonomy" id="3127016"/>
    <lineage>
        <taxon>Bacteria</taxon>
        <taxon>Bacillati</taxon>
        <taxon>Candidatus Dormiibacterota</taxon>
        <taxon>Candidatus Dormibacteria</taxon>
        <taxon>Candidatus Dormibacterales</taxon>
        <taxon>Candidatus Dormibacteraceae</taxon>
        <taxon>Candidatus Nephthysia</taxon>
    </lineage>
</organism>
<gene>
    <name evidence="2" type="ORF">JF922_10235</name>
</gene>
<keyword evidence="3" id="KW-1185">Reference proteome</keyword>
<dbReference type="Proteomes" id="UP000612893">
    <property type="component" value="Unassembled WGS sequence"/>
</dbReference>
<evidence type="ECO:0000313" key="2">
    <source>
        <dbReference type="EMBL" id="MBJ7598448.1"/>
    </source>
</evidence>
<feature type="region of interest" description="Disordered" evidence="1">
    <location>
        <begin position="85"/>
        <end position="104"/>
    </location>
</feature>